<reference evidence="3" key="1">
    <citation type="submission" date="2021-01" db="UniProtKB">
        <authorList>
            <consortium name="EnsemblMetazoa"/>
        </authorList>
    </citation>
    <scope>IDENTIFICATION</scope>
</reference>
<evidence type="ECO:0000313" key="3">
    <source>
        <dbReference type="EnsemblMetazoa" id="XP_001607698"/>
    </source>
</evidence>
<name>A0A7M7G938_NASVI</name>
<dbReference type="OrthoDB" id="7479084at2759"/>
<dbReference type="EnsemblMetazoa" id="XM_001607648">
    <property type="protein sequence ID" value="XP_001607698"/>
    <property type="gene ID" value="LOC100118008"/>
</dbReference>
<feature type="compositionally biased region" description="Basic and acidic residues" evidence="1">
    <location>
        <begin position="81"/>
        <end position="113"/>
    </location>
</feature>
<dbReference type="Proteomes" id="UP000002358">
    <property type="component" value="Chromosome 3"/>
</dbReference>
<dbReference type="InParanoid" id="A0A7M7G938"/>
<dbReference type="OMA" id="DECMEMD"/>
<dbReference type="Pfam" id="PF15715">
    <property type="entry name" value="PAF"/>
    <property type="match status" value="1"/>
</dbReference>
<dbReference type="AlphaFoldDB" id="A0A7M7G938"/>
<dbReference type="KEGG" id="nvi:100118008"/>
<gene>
    <name evidence="3" type="primary">100118008</name>
</gene>
<feature type="compositionally biased region" description="Acidic residues" evidence="1">
    <location>
        <begin position="123"/>
        <end position="140"/>
    </location>
</feature>
<sequence>MVRTKADAAVRVAAGGKAPKKTANRAPQSPAPSSDKGGKDNLPGNRYCPRETPAWQKKITFFYNKNDDEMNESSSSQANDADEKQNSSGEEMKKNKPLDDSNEMDVKESDRSPSKTKVIKTEDCDDDNETEEDECMEMDE</sequence>
<organism evidence="3 4">
    <name type="scientific">Nasonia vitripennis</name>
    <name type="common">Parasitic wasp</name>
    <dbReference type="NCBI Taxonomy" id="7425"/>
    <lineage>
        <taxon>Eukaryota</taxon>
        <taxon>Metazoa</taxon>
        <taxon>Ecdysozoa</taxon>
        <taxon>Arthropoda</taxon>
        <taxon>Hexapoda</taxon>
        <taxon>Insecta</taxon>
        <taxon>Pterygota</taxon>
        <taxon>Neoptera</taxon>
        <taxon>Endopterygota</taxon>
        <taxon>Hymenoptera</taxon>
        <taxon>Apocrita</taxon>
        <taxon>Proctotrupomorpha</taxon>
        <taxon>Chalcidoidea</taxon>
        <taxon>Pteromalidae</taxon>
        <taxon>Pteromalinae</taxon>
        <taxon>Nasonia</taxon>
    </lineage>
</organism>
<evidence type="ECO:0000259" key="2">
    <source>
        <dbReference type="Pfam" id="PF15715"/>
    </source>
</evidence>
<protein>
    <recommendedName>
        <fullName evidence="2">PCNA-associated factor histone-like domain-containing protein</fullName>
    </recommendedName>
</protein>
<accession>A0A7M7G938</accession>
<feature type="domain" description="PCNA-associated factor histone-like" evidence="2">
    <location>
        <begin position="1"/>
        <end position="128"/>
    </location>
</feature>
<evidence type="ECO:0000313" key="4">
    <source>
        <dbReference type="Proteomes" id="UP000002358"/>
    </source>
</evidence>
<feature type="region of interest" description="Disordered" evidence="1">
    <location>
        <begin position="1"/>
        <end position="140"/>
    </location>
</feature>
<evidence type="ECO:0000256" key="1">
    <source>
        <dbReference type="SAM" id="MobiDB-lite"/>
    </source>
</evidence>
<dbReference type="InterPro" id="IPR031444">
    <property type="entry name" value="PCNA-AF_dom"/>
</dbReference>
<proteinExistence type="predicted"/>
<keyword evidence="4" id="KW-1185">Reference proteome</keyword>